<evidence type="ECO:0000256" key="3">
    <source>
        <dbReference type="ARBA" id="ARBA00022840"/>
    </source>
</evidence>
<dbReference type="PROSITE" id="PS51903">
    <property type="entry name" value="CLP_R"/>
    <property type="match status" value="1"/>
</dbReference>
<dbReference type="OrthoDB" id="1727168at2759"/>
<proteinExistence type="predicted"/>
<keyword evidence="3" id="KW-0067">ATP-binding</keyword>
<keyword evidence="7" id="KW-1185">Reference proteome</keyword>
<dbReference type="GO" id="GO:0034605">
    <property type="term" value="P:cellular response to heat"/>
    <property type="evidence" value="ECO:0007669"/>
    <property type="project" value="TreeGrafter"/>
</dbReference>
<dbReference type="PANTHER" id="PTHR11638">
    <property type="entry name" value="ATP-DEPENDENT CLP PROTEASE"/>
    <property type="match status" value="1"/>
</dbReference>
<evidence type="ECO:0000256" key="1">
    <source>
        <dbReference type="ARBA" id="ARBA00022528"/>
    </source>
</evidence>
<evidence type="ECO:0000256" key="4">
    <source>
        <dbReference type="PROSITE-ProRule" id="PRU01251"/>
    </source>
</evidence>
<dbReference type="Gene3D" id="1.10.1780.10">
    <property type="entry name" value="Clp, N-terminal domain"/>
    <property type="match status" value="1"/>
</dbReference>
<dbReference type="AlphaFoldDB" id="A0A9D4VEI1"/>
<comment type="caution">
    <text evidence="6">The sequence shown here is derived from an EMBL/GenBank/DDBJ whole genome shotgun (WGS) entry which is preliminary data.</text>
</comment>
<dbReference type="InterPro" id="IPR004176">
    <property type="entry name" value="Clp_R_N"/>
</dbReference>
<protein>
    <recommendedName>
        <fullName evidence="5">Clp R domain-containing protein</fullName>
    </recommendedName>
</protein>
<keyword evidence="1" id="KW-0934">Plastid</keyword>
<dbReference type="GO" id="GO:0016887">
    <property type="term" value="F:ATP hydrolysis activity"/>
    <property type="evidence" value="ECO:0007669"/>
    <property type="project" value="TreeGrafter"/>
</dbReference>
<evidence type="ECO:0000259" key="5">
    <source>
        <dbReference type="PROSITE" id="PS51903"/>
    </source>
</evidence>
<dbReference type="SUPFAM" id="SSF52540">
    <property type="entry name" value="P-loop containing nucleoside triphosphate hydrolases"/>
    <property type="match status" value="1"/>
</dbReference>
<dbReference type="EMBL" id="JABFUD020000001">
    <property type="protein sequence ID" value="KAI5084793.1"/>
    <property type="molecule type" value="Genomic_DNA"/>
</dbReference>
<feature type="domain" description="Clp R" evidence="5">
    <location>
        <begin position="1"/>
        <end position="74"/>
    </location>
</feature>
<dbReference type="PANTHER" id="PTHR11638:SF18">
    <property type="entry name" value="HEAT SHOCK PROTEIN 104"/>
    <property type="match status" value="1"/>
</dbReference>
<dbReference type="InterPro" id="IPR036628">
    <property type="entry name" value="Clp_N_dom_sf"/>
</dbReference>
<reference evidence="6" key="1">
    <citation type="submission" date="2021-01" db="EMBL/GenBank/DDBJ databases">
        <title>Adiantum capillus-veneris genome.</title>
        <authorList>
            <person name="Fang Y."/>
            <person name="Liao Q."/>
        </authorList>
    </citation>
    <scope>NUCLEOTIDE SEQUENCE</scope>
    <source>
        <strain evidence="6">H3</strain>
        <tissue evidence="6">Leaf</tissue>
    </source>
</reference>
<dbReference type="GO" id="GO:0005737">
    <property type="term" value="C:cytoplasm"/>
    <property type="evidence" value="ECO:0007669"/>
    <property type="project" value="TreeGrafter"/>
</dbReference>
<evidence type="ECO:0000313" key="7">
    <source>
        <dbReference type="Proteomes" id="UP000886520"/>
    </source>
</evidence>
<dbReference type="SUPFAM" id="SSF81923">
    <property type="entry name" value="Double Clp-N motif"/>
    <property type="match status" value="1"/>
</dbReference>
<dbReference type="GO" id="GO:0005524">
    <property type="term" value="F:ATP binding"/>
    <property type="evidence" value="ECO:0007669"/>
    <property type="project" value="UniProtKB-KW"/>
</dbReference>
<accession>A0A9D4VEI1</accession>
<organism evidence="6 7">
    <name type="scientific">Adiantum capillus-veneris</name>
    <name type="common">Maidenhair fern</name>
    <dbReference type="NCBI Taxonomy" id="13818"/>
    <lineage>
        <taxon>Eukaryota</taxon>
        <taxon>Viridiplantae</taxon>
        <taxon>Streptophyta</taxon>
        <taxon>Embryophyta</taxon>
        <taxon>Tracheophyta</taxon>
        <taxon>Polypodiopsida</taxon>
        <taxon>Polypodiidae</taxon>
        <taxon>Polypodiales</taxon>
        <taxon>Pteridineae</taxon>
        <taxon>Pteridaceae</taxon>
        <taxon>Vittarioideae</taxon>
        <taxon>Adiantum</taxon>
    </lineage>
</organism>
<evidence type="ECO:0000313" key="6">
    <source>
        <dbReference type="EMBL" id="KAI5084793.1"/>
    </source>
</evidence>
<keyword evidence="1" id="KW-0150">Chloroplast</keyword>
<dbReference type="Pfam" id="PF02861">
    <property type="entry name" value="Clp_N"/>
    <property type="match status" value="1"/>
</dbReference>
<evidence type="ECO:0000256" key="2">
    <source>
        <dbReference type="ARBA" id="ARBA00022741"/>
    </source>
</evidence>
<dbReference type="InterPro" id="IPR027417">
    <property type="entry name" value="P-loop_NTPase"/>
</dbReference>
<sequence>MPFHLALALLQEPNGLFCQALKAAGGGEEAGNAFERVVRSFLKKIPIQDPPPDDVPLNPALLKIIRKAQATQKSVETQWKSNQIENATGEGKKKYAGLSASCPGDKNNPVVIGEPGVGKTAVVEGLAQRILRGDVPMHVTVRFVTRFHRFWLCTCIC</sequence>
<gene>
    <name evidence="6" type="ORF">GOP47_0000962</name>
</gene>
<keyword evidence="2" id="KW-0547">Nucleotide-binding</keyword>
<dbReference type="Proteomes" id="UP000886520">
    <property type="component" value="Chromosome 1"/>
</dbReference>
<dbReference type="InterPro" id="IPR050130">
    <property type="entry name" value="ClpA_ClpB"/>
</dbReference>
<name>A0A9D4VEI1_ADICA</name>
<keyword evidence="4" id="KW-0677">Repeat</keyword>